<dbReference type="PRINTS" id="PR00008">
    <property type="entry name" value="DAGPEDOMAIN"/>
</dbReference>
<dbReference type="GO" id="GO:0008270">
    <property type="term" value="F:zinc ion binding"/>
    <property type="evidence" value="ECO:0007669"/>
    <property type="project" value="UniProtKB-KW"/>
</dbReference>
<evidence type="ECO:0000256" key="4">
    <source>
        <dbReference type="ARBA" id="ARBA00022741"/>
    </source>
</evidence>
<dbReference type="InterPro" id="IPR002219">
    <property type="entry name" value="PKC_DAG/PE"/>
</dbReference>
<keyword evidence="2" id="KW-0597">Phosphoprotein</keyword>
<dbReference type="Proteomes" id="UP001107558">
    <property type="component" value="Chromosome 3"/>
</dbReference>
<evidence type="ECO:0000256" key="5">
    <source>
        <dbReference type="ARBA" id="ARBA00022833"/>
    </source>
</evidence>
<dbReference type="SMART" id="SM00233">
    <property type="entry name" value="PH"/>
    <property type="match status" value="1"/>
</dbReference>
<keyword evidence="5" id="KW-0862">Zinc</keyword>
<evidence type="ECO:0000256" key="2">
    <source>
        <dbReference type="ARBA" id="ARBA00022553"/>
    </source>
</evidence>
<dbReference type="PROSITE" id="PS00108">
    <property type="entry name" value="PROTEIN_KINASE_ST"/>
    <property type="match status" value="1"/>
</dbReference>
<dbReference type="CDD" id="cd01239">
    <property type="entry name" value="PH_PKD"/>
    <property type="match status" value="1"/>
</dbReference>
<gene>
    <name evidence="13" type="ORF">PVAND_001562</name>
</gene>
<feature type="domain" description="Phorbol-ester/DAG-type" evidence="12">
    <location>
        <begin position="153"/>
        <end position="203"/>
    </location>
</feature>
<keyword evidence="14" id="KW-1185">Reference proteome</keyword>
<dbReference type="SMART" id="SM00109">
    <property type="entry name" value="C1"/>
    <property type="match status" value="2"/>
</dbReference>
<dbReference type="PROSITE" id="PS00107">
    <property type="entry name" value="PROTEIN_KINASE_ATP"/>
    <property type="match status" value="1"/>
</dbReference>
<keyword evidence="6 8" id="KW-0067">ATP-binding</keyword>
<organism evidence="13 14">
    <name type="scientific">Polypedilum vanderplanki</name>
    <name type="common">Sleeping chironomid midge</name>
    <dbReference type="NCBI Taxonomy" id="319348"/>
    <lineage>
        <taxon>Eukaryota</taxon>
        <taxon>Metazoa</taxon>
        <taxon>Ecdysozoa</taxon>
        <taxon>Arthropoda</taxon>
        <taxon>Hexapoda</taxon>
        <taxon>Insecta</taxon>
        <taxon>Pterygota</taxon>
        <taxon>Neoptera</taxon>
        <taxon>Endopterygota</taxon>
        <taxon>Diptera</taxon>
        <taxon>Nematocera</taxon>
        <taxon>Chironomoidea</taxon>
        <taxon>Chironomidae</taxon>
        <taxon>Chironominae</taxon>
        <taxon>Polypedilum</taxon>
        <taxon>Polypedilum</taxon>
    </lineage>
</organism>
<feature type="binding site" evidence="8">
    <location>
        <position position="502"/>
    </location>
    <ligand>
        <name>ATP</name>
        <dbReference type="ChEBI" id="CHEBI:30616"/>
    </ligand>
</feature>
<keyword evidence="3" id="KW-0479">Metal-binding</keyword>
<dbReference type="AlphaFoldDB" id="A0A9J6BNB1"/>
<dbReference type="Gene3D" id="3.30.60.20">
    <property type="match status" value="2"/>
</dbReference>
<evidence type="ECO:0000256" key="1">
    <source>
        <dbReference type="ARBA" id="ARBA00001946"/>
    </source>
</evidence>
<evidence type="ECO:0000259" key="11">
    <source>
        <dbReference type="PROSITE" id="PS50011"/>
    </source>
</evidence>
<dbReference type="InterPro" id="IPR046349">
    <property type="entry name" value="C1-like_sf"/>
</dbReference>
<comment type="cofactor">
    <cofactor evidence="1">
        <name>Mg(2+)</name>
        <dbReference type="ChEBI" id="CHEBI:18420"/>
    </cofactor>
</comment>
<dbReference type="FunFam" id="1.10.510.10:FF:000151">
    <property type="entry name" value="Serine/threonine-protein kinase"/>
    <property type="match status" value="1"/>
</dbReference>
<dbReference type="SUPFAM" id="SSF50729">
    <property type="entry name" value="PH domain-like"/>
    <property type="match status" value="1"/>
</dbReference>
<evidence type="ECO:0000313" key="13">
    <source>
        <dbReference type="EMBL" id="KAG5671361.1"/>
    </source>
</evidence>
<dbReference type="PANTHER" id="PTHR22968:SF24">
    <property type="entry name" value="SERINE_THREONINE-PROTEIN KINASE"/>
    <property type="match status" value="1"/>
</dbReference>
<dbReference type="GO" id="GO:0035556">
    <property type="term" value="P:intracellular signal transduction"/>
    <property type="evidence" value="ECO:0007669"/>
    <property type="project" value="TreeGrafter"/>
</dbReference>
<sequence length="769" mass="87089">MINSPAEITDETLVEIVLTANPVVYNSLDNEIPLIRPHALVVHSYKTPTFCDFCGEMLFGLVRQGLKCEGCQQNYHKRCVVKVPNNCSRIDVTRNRANQTRTASGNSNHSGSVDEQQSPIGGSSLQVPNARTNRSTSNGSRTGAIANQRIKIPHTFQVHTYTRPTICQYCKKLLRGLFKQGMQCNDCHYNVHKKCVEFVPKDCESNFHNVDVMNDAASSNSTNERDSLYKEENEDSDFDEAAFNNNFNAANREILPPPIIPTPISNNNNNNNKVNGSVKLEVIDDSYDSISEQSRHSDASSSPSANIPLQRIVQSVKHTKKRDGKAMKEGWLVHFTNKDKTIKRHYWRLDSKAITMFVSDQGSKYYREIPLNEILTIDTARNMQSDVLHCFEIRTANVDYFVGQDPIYNLKENEGLLTLPPPDSGIGAYLAKSWETAIRQALMPVTNSSTSSSSEQTSEPEERITDISQLYQIFPDEVLGSGQFGIVYGGVHRKSHRPVAIKVIDKLRFPTKQEAQLKNEVAILQNLQHPGVVNLERMFETPERIFVVMEKLKGDMLEMILSVGRLNERVTKFLITQILVALKHLHSRNICHCDMKPENVLLSSDAEFPQIKLCDFGFARIIGEKSFRRSVVGTPAYLAPEVLRNKGYNRSLDMWSVGVIIYVSLSGTFPFNEDEDINDQIQNAAFMYPPNPWKEISSSAIDLINNLLQVKQRKRYTVDKSLMHPWLQDPVTWHDLRKLEAQVGVRYLTHESDDGRYEECDENNSPTNA</sequence>
<protein>
    <recommendedName>
        <fullName evidence="15">Protein kinase C</fullName>
    </recommendedName>
</protein>
<dbReference type="GO" id="GO:0004697">
    <property type="term" value="F:diacylglycerol-dependent serine/threonine kinase activity"/>
    <property type="evidence" value="ECO:0007669"/>
    <property type="project" value="UniProtKB-EC"/>
</dbReference>
<evidence type="ECO:0008006" key="15">
    <source>
        <dbReference type="Google" id="ProtNLM"/>
    </source>
</evidence>
<dbReference type="Pfam" id="PF00169">
    <property type="entry name" value="PH"/>
    <property type="match status" value="1"/>
</dbReference>
<evidence type="ECO:0000256" key="3">
    <source>
        <dbReference type="ARBA" id="ARBA00022723"/>
    </source>
</evidence>
<evidence type="ECO:0000256" key="9">
    <source>
        <dbReference type="SAM" id="MobiDB-lite"/>
    </source>
</evidence>
<dbReference type="CDD" id="cd20796">
    <property type="entry name" value="C1_PKD_rpt2"/>
    <property type="match status" value="1"/>
</dbReference>
<feature type="domain" description="PH" evidence="10">
    <location>
        <begin position="325"/>
        <end position="443"/>
    </location>
</feature>
<dbReference type="FunFam" id="3.30.200.20:FF:000137">
    <property type="entry name" value="Serine/threonine-protein kinase"/>
    <property type="match status" value="1"/>
</dbReference>
<feature type="region of interest" description="Disordered" evidence="9">
    <location>
        <begin position="98"/>
        <end position="144"/>
    </location>
</feature>
<feature type="domain" description="Phorbol-ester/DAG-type" evidence="12">
    <location>
        <begin position="37"/>
        <end position="87"/>
    </location>
</feature>
<reference evidence="13" key="1">
    <citation type="submission" date="2021-03" db="EMBL/GenBank/DDBJ databases">
        <title>Chromosome level genome of the anhydrobiotic midge Polypedilum vanderplanki.</title>
        <authorList>
            <person name="Yoshida Y."/>
            <person name="Kikawada T."/>
            <person name="Gusev O."/>
        </authorList>
    </citation>
    <scope>NUCLEOTIDE SEQUENCE</scope>
    <source>
        <strain evidence="13">NIAS01</strain>
        <tissue evidence="13">Whole body or cell culture</tissue>
    </source>
</reference>
<accession>A0A9J6BNB1</accession>
<feature type="compositionally biased region" description="Polar residues" evidence="9">
    <location>
        <begin position="98"/>
        <end position="141"/>
    </location>
</feature>
<dbReference type="Pfam" id="PF00130">
    <property type="entry name" value="C1_1"/>
    <property type="match status" value="2"/>
</dbReference>
<dbReference type="PANTHER" id="PTHR22968">
    <property type="entry name" value="PROTEIN KINASE C, MU"/>
    <property type="match status" value="1"/>
</dbReference>
<dbReference type="PROSITE" id="PS50003">
    <property type="entry name" value="PH_DOMAIN"/>
    <property type="match status" value="1"/>
</dbReference>
<dbReference type="InterPro" id="IPR011009">
    <property type="entry name" value="Kinase-like_dom_sf"/>
</dbReference>
<dbReference type="Pfam" id="PF00069">
    <property type="entry name" value="Pkinase"/>
    <property type="match status" value="1"/>
</dbReference>
<dbReference type="GO" id="GO:0005524">
    <property type="term" value="F:ATP binding"/>
    <property type="evidence" value="ECO:0007669"/>
    <property type="project" value="UniProtKB-UniRule"/>
</dbReference>
<keyword evidence="7" id="KW-0460">Magnesium</keyword>
<evidence type="ECO:0000259" key="12">
    <source>
        <dbReference type="PROSITE" id="PS50081"/>
    </source>
</evidence>
<keyword evidence="4 8" id="KW-0547">Nucleotide-binding</keyword>
<dbReference type="InterPro" id="IPR017441">
    <property type="entry name" value="Protein_kinase_ATP_BS"/>
</dbReference>
<dbReference type="CDD" id="cd20795">
    <property type="entry name" value="C1_PKD_rpt1"/>
    <property type="match status" value="1"/>
</dbReference>
<dbReference type="OrthoDB" id="10252171at2759"/>
<dbReference type="SUPFAM" id="SSF57889">
    <property type="entry name" value="Cysteine-rich domain"/>
    <property type="match status" value="2"/>
</dbReference>
<dbReference type="CDD" id="cd14082">
    <property type="entry name" value="STKc_PKD"/>
    <property type="match status" value="1"/>
</dbReference>
<dbReference type="GO" id="GO:0016020">
    <property type="term" value="C:membrane"/>
    <property type="evidence" value="ECO:0007669"/>
    <property type="project" value="UniProtKB-SubCell"/>
</dbReference>
<dbReference type="InterPro" id="IPR000719">
    <property type="entry name" value="Prot_kinase_dom"/>
</dbReference>
<evidence type="ECO:0000259" key="10">
    <source>
        <dbReference type="PROSITE" id="PS50003"/>
    </source>
</evidence>
<dbReference type="Gene3D" id="2.30.29.30">
    <property type="entry name" value="Pleckstrin-homology domain (PH domain)/Phosphotyrosine-binding domain (PTB)"/>
    <property type="match status" value="1"/>
</dbReference>
<evidence type="ECO:0000256" key="6">
    <source>
        <dbReference type="ARBA" id="ARBA00022840"/>
    </source>
</evidence>
<feature type="domain" description="Protein kinase" evidence="11">
    <location>
        <begin position="473"/>
        <end position="727"/>
    </location>
</feature>
<dbReference type="InterPro" id="IPR001849">
    <property type="entry name" value="PH_domain"/>
</dbReference>
<dbReference type="InterPro" id="IPR008271">
    <property type="entry name" value="Ser/Thr_kinase_AS"/>
</dbReference>
<dbReference type="PROSITE" id="PS00479">
    <property type="entry name" value="ZF_DAG_PE_1"/>
    <property type="match status" value="2"/>
</dbReference>
<comment type="caution">
    <text evidence="13">The sequence shown here is derived from an EMBL/GenBank/DDBJ whole genome shotgun (WGS) entry which is preliminary data.</text>
</comment>
<dbReference type="EMBL" id="JADBJN010000003">
    <property type="protein sequence ID" value="KAG5671361.1"/>
    <property type="molecule type" value="Genomic_DNA"/>
</dbReference>
<dbReference type="InterPro" id="IPR011993">
    <property type="entry name" value="PH-like_dom_sf"/>
</dbReference>
<dbReference type="PROSITE" id="PS50081">
    <property type="entry name" value="ZF_DAG_PE_2"/>
    <property type="match status" value="2"/>
</dbReference>
<dbReference type="Gene3D" id="1.10.510.10">
    <property type="entry name" value="Transferase(Phosphotransferase) domain 1"/>
    <property type="match status" value="1"/>
</dbReference>
<evidence type="ECO:0000256" key="8">
    <source>
        <dbReference type="PROSITE-ProRule" id="PRU10141"/>
    </source>
</evidence>
<dbReference type="SMART" id="SM00220">
    <property type="entry name" value="S_TKc"/>
    <property type="match status" value="1"/>
</dbReference>
<dbReference type="GO" id="GO:0005829">
    <property type="term" value="C:cytosol"/>
    <property type="evidence" value="ECO:0007669"/>
    <property type="project" value="TreeGrafter"/>
</dbReference>
<evidence type="ECO:0000313" key="14">
    <source>
        <dbReference type="Proteomes" id="UP001107558"/>
    </source>
</evidence>
<dbReference type="InterPro" id="IPR020454">
    <property type="entry name" value="DAG/PE-bd"/>
</dbReference>
<dbReference type="SUPFAM" id="SSF56112">
    <property type="entry name" value="Protein kinase-like (PK-like)"/>
    <property type="match status" value="1"/>
</dbReference>
<dbReference type="FunFam" id="2.30.29.30:FF:000387">
    <property type="entry name" value="Serine/threonine-protein kinase D2"/>
    <property type="match status" value="1"/>
</dbReference>
<dbReference type="GO" id="GO:0007200">
    <property type="term" value="P:phospholipase C-activating G protein-coupled receptor signaling pathway"/>
    <property type="evidence" value="ECO:0007669"/>
    <property type="project" value="TreeGrafter"/>
</dbReference>
<name>A0A9J6BNB1_POLVA</name>
<dbReference type="PROSITE" id="PS50011">
    <property type="entry name" value="PROTEIN_KINASE_DOM"/>
    <property type="match status" value="1"/>
</dbReference>
<dbReference type="FunFam" id="3.30.60.20:FF:000021">
    <property type="entry name" value="Serine/threonine-protein kinase"/>
    <property type="match status" value="1"/>
</dbReference>
<evidence type="ECO:0000256" key="7">
    <source>
        <dbReference type="ARBA" id="ARBA00022842"/>
    </source>
</evidence>
<proteinExistence type="predicted"/>